<dbReference type="Pfam" id="PF12796">
    <property type="entry name" value="Ank_2"/>
    <property type="match status" value="2"/>
</dbReference>
<keyword evidence="2 3" id="KW-0040">ANK repeat</keyword>
<dbReference type="HOGENOM" id="CLU_1437713_0_0_1"/>
<feature type="repeat" description="ANK" evidence="3">
    <location>
        <begin position="97"/>
        <end position="140"/>
    </location>
</feature>
<proteinExistence type="predicted"/>
<dbReference type="EMBL" id="KN832971">
    <property type="protein sequence ID" value="KIM91304.1"/>
    <property type="molecule type" value="Genomic_DNA"/>
</dbReference>
<evidence type="ECO:0000313" key="4">
    <source>
        <dbReference type="EMBL" id="KIM91304.1"/>
    </source>
</evidence>
<dbReference type="InParanoid" id="A0A0C3GI28"/>
<reference evidence="4 5" key="1">
    <citation type="submission" date="2014-04" db="EMBL/GenBank/DDBJ databases">
        <authorList>
            <consortium name="DOE Joint Genome Institute"/>
            <person name="Kuo A."/>
            <person name="Tarkka M."/>
            <person name="Buscot F."/>
            <person name="Kohler A."/>
            <person name="Nagy L.G."/>
            <person name="Floudas D."/>
            <person name="Copeland A."/>
            <person name="Barry K.W."/>
            <person name="Cichocki N."/>
            <person name="Veneault-Fourrey C."/>
            <person name="LaButti K."/>
            <person name="Lindquist E.A."/>
            <person name="Lipzen A."/>
            <person name="Lundell T."/>
            <person name="Morin E."/>
            <person name="Murat C."/>
            <person name="Sun H."/>
            <person name="Tunlid A."/>
            <person name="Henrissat B."/>
            <person name="Grigoriev I.V."/>
            <person name="Hibbett D.S."/>
            <person name="Martin F."/>
            <person name="Nordberg H.P."/>
            <person name="Cantor M.N."/>
            <person name="Hua S.X."/>
        </authorList>
    </citation>
    <scope>NUCLEOTIDE SEQUENCE [LARGE SCALE GENOMIC DNA]</scope>
    <source>
        <strain evidence="4 5">F 1598</strain>
    </source>
</reference>
<organism evidence="4 5">
    <name type="scientific">Piloderma croceum (strain F 1598)</name>
    <dbReference type="NCBI Taxonomy" id="765440"/>
    <lineage>
        <taxon>Eukaryota</taxon>
        <taxon>Fungi</taxon>
        <taxon>Dikarya</taxon>
        <taxon>Basidiomycota</taxon>
        <taxon>Agaricomycotina</taxon>
        <taxon>Agaricomycetes</taxon>
        <taxon>Agaricomycetidae</taxon>
        <taxon>Atheliales</taxon>
        <taxon>Atheliaceae</taxon>
        <taxon>Piloderma</taxon>
    </lineage>
</organism>
<gene>
    <name evidence="4" type="ORF">PILCRDRAFT_762631</name>
</gene>
<dbReference type="Proteomes" id="UP000054166">
    <property type="component" value="Unassembled WGS sequence"/>
</dbReference>
<keyword evidence="1" id="KW-0677">Repeat</keyword>
<evidence type="ECO:0000256" key="2">
    <source>
        <dbReference type="ARBA" id="ARBA00023043"/>
    </source>
</evidence>
<feature type="repeat" description="ANK" evidence="3">
    <location>
        <begin position="64"/>
        <end position="96"/>
    </location>
</feature>
<dbReference type="SUPFAM" id="SSF48403">
    <property type="entry name" value="Ankyrin repeat"/>
    <property type="match status" value="1"/>
</dbReference>
<name>A0A0C3GI28_PILCF</name>
<dbReference type="GO" id="GO:0005634">
    <property type="term" value="C:nucleus"/>
    <property type="evidence" value="ECO:0007669"/>
    <property type="project" value="TreeGrafter"/>
</dbReference>
<protein>
    <submittedName>
        <fullName evidence="4">Uncharacterized protein</fullName>
    </submittedName>
</protein>
<dbReference type="Gene3D" id="1.25.40.20">
    <property type="entry name" value="Ankyrin repeat-containing domain"/>
    <property type="match status" value="2"/>
</dbReference>
<dbReference type="InterPro" id="IPR002110">
    <property type="entry name" value="Ankyrin_rpt"/>
</dbReference>
<dbReference type="GO" id="GO:0045944">
    <property type="term" value="P:positive regulation of transcription by RNA polymerase II"/>
    <property type="evidence" value="ECO:0007669"/>
    <property type="project" value="TreeGrafter"/>
</dbReference>
<dbReference type="InterPro" id="IPR036770">
    <property type="entry name" value="Ankyrin_rpt-contain_sf"/>
</dbReference>
<dbReference type="GO" id="GO:0000976">
    <property type="term" value="F:transcription cis-regulatory region binding"/>
    <property type="evidence" value="ECO:0007669"/>
    <property type="project" value="TreeGrafter"/>
</dbReference>
<sequence>SKLLHGAIRDRKALIVQLLIELGANLRSHHHGRTPLQQAACLNDPEIAEILLANGADISGTTHGGQTPLHFAIACGFEHTTEVLLQGGIGINVRNNDGRTPLMLASETPPKAEDSPLESIYTTMVKMLIDHGADIHVTDHQCCNALHLVMQSQLADIQIIKLLQSGIDANLPDSQGYTPSHYFSKGFRH</sequence>
<reference evidence="5" key="2">
    <citation type="submission" date="2015-01" db="EMBL/GenBank/DDBJ databases">
        <title>Evolutionary Origins and Diversification of the Mycorrhizal Mutualists.</title>
        <authorList>
            <consortium name="DOE Joint Genome Institute"/>
            <consortium name="Mycorrhizal Genomics Consortium"/>
            <person name="Kohler A."/>
            <person name="Kuo A."/>
            <person name="Nagy L.G."/>
            <person name="Floudas D."/>
            <person name="Copeland A."/>
            <person name="Barry K.W."/>
            <person name="Cichocki N."/>
            <person name="Veneault-Fourrey C."/>
            <person name="LaButti K."/>
            <person name="Lindquist E.A."/>
            <person name="Lipzen A."/>
            <person name="Lundell T."/>
            <person name="Morin E."/>
            <person name="Murat C."/>
            <person name="Riley R."/>
            <person name="Ohm R."/>
            <person name="Sun H."/>
            <person name="Tunlid A."/>
            <person name="Henrissat B."/>
            <person name="Grigoriev I.V."/>
            <person name="Hibbett D.S."/>
            <person name="Martin F."/>
        </authorList>
    </citation>
    <scope>NUCLEOTIDE SEQUENCE [LARGE SCALE GENOMIC DNA]</scope>
    <source>
        <strain evidence="5">F 1598</strain>
    </source>
</reference>
<dbReference type="InterPro" id="IPR050663">
    <property type="entry name" value="Ankyrin-SOCS_Box"/>
</dbReference>
<evidence type="ECO:0000256" key="3">
    <source>
        <dbReference type="PROSITE-ProRule" id="PRU00023"/>
    </source>
</evidence>
<dbReference type="STRING" id="765440.A0A0C3GI28"/>
<dbReference type="AlphaFoldDB" id="A0A0C3GI28"/>
<dbReference type="PRINTS" id="PR01415">
    <property type="entry name" value="ANKYRIN"/>
</dbReference>
<dbReference type="OrthoDB" id="194358at2759"/>
<accession>A0A0C3GI28</accession>
<dbReference type="PROSITE" id="PS50088">
    <property type="entry name" value="ANK_REPEAT"/>
    <property type="match status" value="3"/>
</dbReference>
<keyword evidence="5" id="KW-1185">Reference proteome</keyword>
<dbReference type="PANTHER" id="PTHR24193:SF121">
    <property type="entry name" value="ADA2A-CONTAINING COMPLEX COMPONENT 3, ISOFORM D"/>
    <property type="match status" value="1"/>
</dbReference>
<dbReference type="PANTHER" id="PTHR24193">
    <property type="entry name" value="ANKYRIN REPEAT PROTEIN"/>
    <property type="match status" value="1"/>
</dbReference>
<dbReference type="PROSITE" id="PS50297">
    <property type="entry name" value="ANK_REP_REGION"/>
    <property type="match status" value="2"/>
</dbReference>
<evidence type="ECO:0000256" key="1">
    <source>
        <dbReference type="ARBA" id="ARBA00022737"/>
    </source>
</evidence>
<dbReference type="SMART" id="SM00248">
    <property type="entry name" value="ANK"/>
    <property type="match status" value="4"/>
</dbReference>
<feature type="non-terminal residue" evidence="4">
    <location>
        <position position="1"/>
    </location>
</feature>
<feature type="repeat" description="ANK" evidence="3">
    <location>
        <begin position="31"/>
        <end position="63"/>
    </location>
</feature>
<evidence type="ECO:0000313" key="5">
    <source>
        <dbReference type="Proteomes" id="UP000054166"/>
    </source>
</evidence>